<dbReference type="PANTHER" id="PTHR44051">
    <property type="entry name" value="GLUTATHIONE S-TRANSFERASE-RELATED"/>
    <property type="match status" value="1"/>
</dbReference>
<feature type="domain" description="GST N-terminal" evidence="2">
    <location>
        <begin position="9"/>
        <end position="105"/>
    </location>
</feature>
<evidence type="ECO:0000313" key="4">
    <source>
        <dbReference type="EMBL" id="OXG20896.1"/>
    </source>
</evidence>
<evidence type="ECO:0000313" key="5">
    <source>
        <dbReference type="Proteomes" id="UP000199727"/>
    </source>
</evidence>
<dbReference type="EMBL" id="AMKT01000044">
    <property type="protein sequence ID" value="OXG20896.1"/>
    <property type="molecule type" value="Genomic_DNA"/>
</dbReference>
<name>A0A854QH30_CRYNE</name>
<dbReference type="InterPro" id="IPR036282">
    <property type="entry name" value="Glutathione-S-Trfase_C_sf"/>
</dbReference>
<reference evidence="4 5" key="1">
    <citation type="submission" date="2017-06" db="EMBL/GenBank/DDBJ databases">
        <title>Global population genomics of the pathogenic fungus Cryptococcus neoformans var. grubii.</title>
        <authorList>
            <person name="Cuomo C."/>
            <person name="Litvintseva A."/>
            <person name="Chen Y."/>
            <person name="Young S."/>
            <person name="Zeng Q."/>
            <person name="Chapman S."/>
            <person name="Gujja S."/>
            <person name="Saif S."/>
            <person name="Birren B."/>
        </authorList>
    </citation>
    <scope>NUCLEOTIDE SEQUENCE [LARGE SCALE GENOMIC DNA]</scope>
    <source>
        <strain evidence="4 5">Tu259-1</strain>
    </source>
</reference>
<sequence>MTTEQQNLPRAVLYSWPSSVWSTVPRLCLHEKGYSEDEYVVKYVDITKGENFSPSYLKININGTVPTLIVPTLETIGAGVNTRYRSLRDTVSICDFLDQARSSHTANTSSDKPAPTLAPATIDGKALSDSVIELVHRPAVDPNFIALSALDNEDLERKSRSGPGKALAARREALQSYLIEAQKVASESSVASKEGSLTLEQKIVQFLEEKLRSSEEVWQLYHGQTGEEKLKQFFDISLKTWTERLPETFGKLEEMIEEPYFLGDQISLADLHVITWLTRLVSIADGSPTKEGLSALEAKMGKPLSDKLRNFWALWTERESFQKVLVPTCSAFQQVK</sequence>
<evidence type="ECO:0000259" key="2">
    <source>
        <dbReference type="PROSITE" id="PS50404"/>
    </source>
</evidence>
<dbReference type="OrthoDB" id="412788at2759"/>
<dbReference type="AlphaFoldDB" id="A0A854QH30"/>
<feature type="domain" description="GST C-terminal" evidence="3">
    <location>
        <begin position="193"/>
        <end position="336"/>
    </location>
</feature>
<protein>
    <recommendedName>
        <fullName evidence="6">GST N-terminal domain-containing protein</fullName>
    </recommendedName>
</protein>
<gene>
    <name evidence="4" type="ORF">C361_03875</name>
</gene>
<proteinExistence type="inferred from homology"/>
<dbReference type="Pfam" id="PF13417">
    <property type="entry name" value="GST_N_3"/>
    <property type="match status" value="1"/>
</dbReference>
<dbReference type="Gene3D" id="3.40.30.10">
    <property type="entry name" value="Glutaredoxin"/>
    <property type="match status" value="1"/>
</dbReference>
<dbReference type="InterPro" id="IPR010987">
    <property type="entry name" value="Glutathione-S-Trfase_C-like"/>
</dbReference>
<dbReference type="CDD" id="cd00299">
    <property type="entry name" value="GST_C_family"/>
    <property type="match status" value="1"/>
</dbReference>
<comment type="caution">
    <text evidence="4">The sequence shown here is derived from an EMBL/GenBank/DDBJ whole genome shotgun (WGS) entry which is preliminary data.</text>
</comment>
<dbReference type="PROSITE" id="PS50405">
    <property type="entry name" value="GST_CTER"/>
    <property type="match status" value="1"/>
</dbReference>
<evidence type="ECO:0000259" key="3">
    <source>
        <dbReference type="PROSITE" id="PS50405"/>
    </source>
</evidence>
<dbReference type="InterPro" id="IPR004045">
    <property type="entry name" value="Glutathione_S-Trfase_N"/>
</dbReference>
<dbReference type="SUPFAM" id="SSF52833">
    <property type="entry name" value="Thioredoxin-like"/>
    <property type="match status" value="1"/>
</dbReference>
<dbReference type="Gene3D" id="1.20.1050.10">
    <property type="match status" value="1"/>
</dbReference>
<dbReference type="InterPro" id="IPR036249">
    <property type="entry name" value="Thioredoxin-like_sf"/>
</dbReference>
<evidence type="ECO:0000256" key="1">
    <source>
        <dbReference type="ARBA" id="ARBA00007409"/>
    </source>
</evidence>
<dbReference type="Proteomes" id="UP000199727">
    <property type="component" value="Unassembled WGS sequence"/>
</dbReference>
<dbReference type="PANTHER" id="PTHR44051:SF8">
    <property type="entry name" value="GLUTATHIONE S-TRANSFERASE GSTA"/>
    <property type="match status" value="1"/>
</dbReference>
<dbReference type="PROSITE" id="PS50404">
    <property type="entry name" value="GST_NTER"/>
    <property type="match status" value="1"/>
</dbReference>
<dbReference type="Pfam" id="PF13410">
    <property type="entry name" value="GST_C_2"/>
    <property type="match status" value="1"/>
</dbReference>
<accession>A0A854QH30</accession>
<comment type="similarity">
    <text evidence="1">Belongs to the GST superfamily.</text>
</comment>
<evidence type="ECO:0008006" key="6">
    <source>
        <dbReference type="Google" id="ProtNLM"/>
    </source>
</evidence>
<organism evidence="4 5">
    <name type="scientific">Cryptococcus neoformans Tu259-1</name>
    <dbReference type="NCBI Taxonomy" id="1230072"/>
    <lineage>
        <taxon>Eukaryota</taxon>
        <taxon>Fungi</taxon>
        <taxon>Dikarya</taxon>
        <taxon>Basidiomycota</taxon>
        <taxon>Agaricomycotina</taxon>
        <taxon>Tremellomycetes</taxon>
        <taxon>Tremellales</taxon>
        <taxon>Cryptococcaceae</taxon>
        <taxon>Cryptococcus</taxon>
        <taxon>Cryptococcus neoformans species complex</taxon>
    </lineage>
</organism>
<dbReference type="SUPFAM" id="SSF47616">
    <property type="entry name" value="GST C-terminal domain-like"/>
    <property type="match status" value="1"/>
</dbReference>